<name>A0A9P8QSS0_9HYPO</name>
<accession>A0A9P8QSS0</accession>
<evidence type="ECO:0000313" key="1">
    <source>
        <dbReference type="EMBL" id="KAH6610840.1"/>
    </source>
</evidence>
<gene>
    <name evidence="1" type="ORF">Trco_000860</name>
</gene>
<keyword evidence="2" id="KW-1185">Reference proteome</keyword>
<reference evidence="1" key="1">
    <citation type="submission" date="2021-08" db="EMBL/GenBank/DDBJ databases">
        <title>Chromosome-Level Trichoderma cornu-damae using Hi-C Data.</title>
        <authorList>
            <person name="Kim C.S."/>
        </authorList>
    </citation>
    <scope>NUCLEOTIDE SEQUENCE</scope>
    <source>
        <strain evidence="1">KA19-0412C</strain>
    </source>
</reference>
<sequence length="297" mass="34505">MRRIMSWPWQQDLRRCPISQRLEFLTGIAYVEPHSWACVHCHKLHAVDVLDHPSVQRYLPCLVKSRRGPLGKYYLEHHHIQLALKLSRMGVNRPYLKKLLASSSTTLRENRSTVYTHTARPKIAGERFLLFEKISIGNDHGTLSRRDMQEGFIMLCPHQALPRSYLPTLQSIVRELCPSTALDDAARLALASPGREVQGHCRWCPTDFSVLFPSSRRELIFNVWHDFGTYGSGLNPYWSSQVWSDQYRRQPPIFNRPLGQSRNLYINAPSCITLWLWEGLRSRFSSLPAWNGLRSRR</sequence>
<evidence type="ECO:0000313" key="2">
    <source>
        <dbReference type="Proteomes" id="UP000827724"/>
    </source>
</evidence>
<protein>
    <submittedName>
        <fullName evidence="1">Uncharacterized protein</fullName>
    </submittedName>
</protein>
<dbReference type="OrthoDB" id="4879927at2759"/>
<dbReference type="Proteomes" id="UP000827724">
    <property type="component" value="Unassembled WGS sequence"/>
</dbReference>
<proteinExistence type="predicted"/>
<comment type="caution">
    <text evidence="1">The sequence shown here is derived from an EMBL/GenBank/DDBJ whole genome shotgun (WGS) entry which is preliminary data.</text>
</comment>
<dbReference type="EMBL" id="JAIWOZ010000001">
    <property type="protein sequence ID" value="KAH6610840.1"/>
    <property type="molecule type" value="Genomic_DNA"/>
</dbReference>
<dbReference type="AlphaFoldDB" id="A0A9P8QSS0"/>
<organism evidence="1 2">
    <name type="scientific">Trichoderma cornu-damae</name>
    <dbReference type="NCBI Taxonomy" id="654480"/>
    <lineage>
        <taxon>Eukaryota</taxon>
        <taxon>Fungi</taxon>
        <taxon>Dikarya</taxon>
        <taxon>Ascomycota</taxon>
        <taxon>Pezizomycotina</taxon>
        <taxon>Sordariomycetes</taxon>
        <taxon>Hypocreomycetidae</taxon>
        <taxon>Hypocreales</taxon>
        <taxon>Hypocreaceae</taxon>
        <taxon>Trichoderma</taxon>
    </lineage>
</organism>